<organism evidence="3 4">
    <name type="scientific">Streptomyces formicae</name>
    <dbReference type="NCBI Taxonomy" id="1616117"/>
    <lineage>
        <taxon>Bacteria</taxon>
        <taxon>Bacillati</taxon>
        <taxon>Actinomycetota</taxon>
        <taxon>Actinomycetes</taxon>
        <taxon>Kitasatosporales</taxon>
        <taxon>Streptomycetaceae</taxon>
        <taxon>Streptomyces</taxon>
    </lineage>
</organism>
<keyword evidence="1" id="KW-0175">Coiled coil</keyword>
<keyword evidence="3" id="KW-0378">Hydrolase</keyword>
<dbReference type="RefSeq" id="WP_242330556.1">
    <property type="nucleotide sequence ID" value="NZ_CP071872.1"/>
</dbReference>
<evidence type="ECO:0000256" key="1">
    <source>
        <dbReference type="SAM" id="Coils"/>
    </source>
</evidence>
<feature type="compositionally biased region" description="Basic and acidic residues" evidence="2">
    <location>
        <begin position="678"/>
        <end position="691"/>
    </location>
</feature>
<sequence>MSKQRNLVTIAAVASGALPVKNRKNKETAHEVATENFWITLQMDITKTQYASRVAAKMKYRLAASRLRRKIVTTGRFVEASNRDQLIKEAGYDYKTALARFQESEAKEQADAAASEEQAIAAERAYQNILDYAEEHGYGNRAKTEAESAESAQTYLEALHEFAQDNEQRMQESNAEKDERDRIRDALKDLDIEEKYAEREQRAAEREATQEELKEQLIAAAELAWKEAREREKERQASAMQAEMDAAYRASAEAALKKDVRQNGTLQELHEQTELHLKRSRHASGEYQRTKEDVLSLLVDRLTDPGAHTGKDIAGERLSEECLGLHADFEALKNKLRQLRENPMGDEQDLKYDARMFHSNPGLQDASLQPKFDQAEKELQKIAHLPGRLAIPEEAEARLTREIVEMFRTAASVRPGAAEGPVAVGIAYRTDGRGAVHESHDAASVRAIAQVSEVGPGEKEDHAALGTTAVALPLGAEAWKEKTGERDQSPAAIRESLRDVDAILIPGAPNANTSQVASERGVPEDAYFKRPWEAPAPANEKAKDAKKRTENAERARNEHDSRSRYEVALIEQAKNLGIPVLALCAGSWRLLEAYGGEVETLPAAERGMHTAAPTEGARPTAEQTWGVRHDVEIVAGTELDSALGNVPLAPVTTTHWAVAGTEGTGENERLRQGAAARDNSRRVREGDQDAVDRNPADALQVSAWAPAGPHHPRTVEGFESRSGAPVMGLQWHPETHLPGMPGRSAGGQDDPAVPMSERIFAHMGQAALTARNRRRLVAQLRDVQEAMARGSEARPS</sequence>
<protein>
    <submittedName>
        <fullName evidence="3">Gamma-glutamyl-gamma-aminobutyrate hydrolase family protein</fullName>
    </submittedName>
</protein>
<evidence type="ECO:0000313" key="3">
    <source>
        <dbReference type="EMBL" id="UNM11966.1"/>
    </source>
</evidence>
<proteinExistence type="predicted"/>
<evidence type="ECO:0000256" key="2">
    <source>
        <dbReference type="SAM" id="MobiDB-lite"/>
    </source>
</evidence>
<dbReference type="Pfam" id="PF07722">
    <property type="entry name" value="Peptidase_C26"/>
    <property type="match status" value="1"/>
</dbReference>
<evidence type="ECO:0000313" key="4">
    <source>
        <dbReference type="Proteomes" id="UP000828924"/>
    </source>
</evidence>
<dbReference type="EMBL" id="CP071872">
    <property type="protein sequence ID" value="UNM11966.1"/>
    <property type="molecule type" value="Genomic_DNA"/>
</dbReference>
<dbReference type="GO" id="GO:0016787">
    <property type="term" value="F:hydrolase activity"/>
    <property type="evidence" value="ECO:0007669"/>
    <property type="project" value="UniProtKB-KW"/>
</dbReference>
<dbReference type="InterPro" id="IPR011697">
    <property type="entry name" value="Peptidase_C26"/>
</dbReference>
<feature type="compositionally biased region" description="Basic and acidic residues" evidence="2">
    <location>
        <begin position="540"/>
        <end position="562"/>
    </location>
</feature>
<gene>
    <name evidence="3" type="ORF">J4032_10825</name>
</gene>
<feature type="region of interest" description="Disordered" evidence="2">
    <location>
        <begin position="662"/>
        <end position="691"/>
    </location>
</feature>
<feature type="region of interest" description="Disordered" evidence="2">
    <location>
        <begin position="532"/>
        <end position="562"/>
    </location>
</feature>
<accession>A0ABY3WK28</accession>
<feature type="coiled-coil region" evidence="1">
    <location>
        <begin position="187"/>
        <end position="216"/>
    </location>
</feature>
<reference evidence="3 4" key="1">
    <citation type="submission" date="2021-03" db="EMBL/GenBank/DDBJ databases">
        <title>Complete genome of Streptomyces formicae strain 1H-GS9 (DSM 100524).</title>
        <authorList>
            <person name="Atanasov K.E."/>
            <person name="Altabella T."/>
            <person name="Ferrer A."/>
        </authorList>
    </citation>
    <scope>NUCLEOTIDE SEQUENCE [LARGE SCALE GENOMIC DNA]</scope>
    <source>
        <strain evidence="3 4">1H-GS9</strain>
    </source>
</reference>
<name>A0ABY3WK28_9ACTN</name>
<dbReference type="Proteomes" id="UP000828924">
    <property type="component" value="Chromosome"/>
</dbReference>
<keyword evidence="4" id="KW-1185">Reference proteome</keyword>